<dbReference type="EMBL" id="CP051128">
    <property type="protein sequence ID" value="QIZ08964.1"/>
    <property type="molecule type" value="Genomic_DNA"/>
</dbReference>
<sequence length="274" mass="31299">MKLKILTLSLLIVFTFVAPQFIKAESTNNSGEFFRHFARALHDKDESKLKSLIDPSVKIPEIRENTPISSLETLPSPRKNTYVIIGSFRDDSFDDCMGGCQRIAFIWEVLMKSDRISKIKVISDEANPFLNEVILTKEYKEKFNKQIYGPGYFPFKITHVSGKISGEKITLYYKNVKTPCVVKIHAEPTAGEIILPKGNLYKPITLHKGYKGFIGELPEKGYELILLIDNIQYNVKLIGDSTNYKPSKRDLIKVVNSMFPPKYDSAISWRDPIR</sequence>
<evidence type="ECO:0000313" key="2">
    <source>
        <dbReference type="EMBL" id="QIZ08964.1"/>
    </source>
</evidence>
<reference evidence="2 3" key="2">
    <citation type="submission" date="2020-04" db="EMBL/GenBank/DDBJ databases">
        <authorList>
            <person name="Fomenkov A."/>
            <person name="Anton B.P."/>
            <person name="Roberts R.J."/>
        </authorList>
    </citation>
    <scope>NUCLEOTIDE SEQUENCE [LARGE SCALE GENOMIC DNA]</scope>
    <source>
        <strain evidence="2 3">S2</strain>
    </source>
</reference>
<gene>
    <name evidence="2" type="ORF">HFZ78_21545</name>
</gene>
<keyword evidence="1" id="KW-0732">Signal</keyword>
<organism evidence="2 3">
    <name type="scientific">Priestia megaterium</name>
    <name type="common">Bacillus megaterium</name>
    <dbReference type="NCBI Taxonomy" id="1404"/>
    <lineage>
        <taxon>Bacteria</taxon>
        <taxon>Bacillati</taxon>
        <taxon>Bacillota</taxon>
        <taxon>Bacilli</taxon>
        <taxon>Bacillales</taxon>
        <taxon>Bacillaceae</taxon>
        <taxon>Priestia</taxon>
    </lineage>
</organism>
<dbReference type="AlphaFoldDB" id="A0A6H1P5T7"/>
<evidence type="ECO:0008006" key="4">
    <source>
        <dbReference type="Google" id="ProtNLM"/>
    </source>
</evidence>
<feature type="chain" id="PRO_5026332536" description="DUF4384 domain-containing protein" evidence="1">
    <location>
        <begin position="25"/>
        <end position="274"/>
    </location>
</feature>
<dbReference type="Proteomes" id="UP000501868">
    <property type="component" value="Chromosome"/>
</dbReference>
<reference evidence="2 3" key="1">
    <citation type="submission" date="2020-04" db="EMBL/GenBank/DDBJ databases">
        <title>Genome-Wide Identification of 5-Methylcytosine Sites in Bacterial Genomes By High-Throughput Sequencing of MspJI Restriction Fragments.</title>
        <authorList>
            <person name="Wu V."/>
        </authorList>
    </citation>
    <scope>NUCLEOTIDE SEQUENCE [LARGE SCALE GENOMIC DNA]</scope>
    <source>
        <strain evidence="2 3">S2</strain>
    </source>
</reference>
<feature type="signal peptide" evidence="1">
    <location>
        <begin position="1"/>
        <end position="24"/>
    </location>
</feature>
<accession>A0A6H1P5T7</accession>
<protein>
    <recommendedName>
        <fullName evidence="4">DUF4384 domain-containing protein</fullName>
    </recommendedName>
</protein>
<name>A0A6H1P5T7_PRIMG</name>
<evidence type="ECO:0000256" key="1">
    <source>
        <dbReference type="SAM" id="SignalP"/>
    </source>
</evidence>
<proteinExistence type="predicted"/>
<evidence type="ECO:0000313" key="3">
    <source>
        <dbReference type="Proteomes" id="UP000501868"/>
    </source>
</evidence>